<evidence type="ECO:0000313" key="2">
    <source>
        <dbReference type="EMBL" id="RDB18412.1"/>
    </source>
</evidence>
<sequence length="230" mass="26072">MRGINLQTFKKEKVRPNPTNYLTVSRASIKGAFRVNSELKIDPFLRHRRSSVSEGDSRKNLEFTAEKGSIIVDIFLDTITAFDRNGPTTALDLKILEEKGNRNFPLIAKIHTNDWDQRQRFHLTVSGLDGYHALHLPPLFCGPVNIDLVAAGNLDTRVSVSAGFMRNSRIIRDLPSLSAGRHERIYFVGELNKWEGDQVDVVVEKGKLRLQIVGERDRDGLRRLGWKLGL</sequence>
<evidence type="ECO:0000259" key="1">
    <source>
        <dbReference type="Pfam" id="PF24016"/>
    </source>
</evidence>
<dbReference type="AlphaFoldDB" id="A0A369JAP5"/>
<dbReference type="EMBL" id="LUEZ02000102">
    <property type="protein sequence ID" value="RDB18412.1"/>
    <property type="molecule type" value="Genomic_DNA"/>
</dbReference>
<comment type="caution">
    <text evidence="2">The sequence shown here is derived from an EMBL/GenBank/DDBJ whole genome shotgun (WGS) entry which is preliminary data.</text>
</comment>
<evidence type="ECO:0000313" key="3">
    <source>
        <dbReference type="Proteomes" id="UP000076154"/>
    </source>
</evidence>
<dbReference type="OrthoDB" id="5289249at2759"/>
<organism evidence="2 3">
    <name type="scientific">Hypsizygus marmoreus</name>
    <name type="common">White beech mushroom</name>
    <name type="synonym">Agaricus marmoreus</name>
    <dbReference type="NCBI Taxonomy" id="39966"/>
    <lineage>
        <taxon>Eukaryota</taxon>
        <taxon>Fungi</taxon>
        <taxon>Dikarya</taxon>
        <taxon>Basidiomycota</taxon>
        <taxon>Agaricomycotina</taxon>
        <taxon>Agaricomycetes</taxon>
        <taxon>Agaricomycetidae</taxon>
        <taxon>Agaricales</taxon>
        <taxon>Tricholomatineae</taxon>
        <taxon>Lyophyllaceae</taxon>
        <taxon>Hypsizygus</taxon>
    </lineage>
</organism>
<dbReference type="Proteomes" id="UP000076154">
    <property type="component" value="Unassembled WGS sequence"/>
</dbReference>
<feature type="domain" description="DUF7330" evidence="1">
    <location>
        <begin position="20"/>
        <end position="215"/>
    </location>
</feature>
<protein>
    <recommendedName>
        <fullName evidence="1">DUF7330 domain-containing protein</fullName>
    </recommendedName>
</protein>
<dbReference type="InterPro" id="IPR055754">
    <property type="entry name" value="DUF7330"/>
</dbReference>
<name>A0A369JAP5_HYPMA</name>
<accession>A0A369JAP5</accession>
<dbReference type="Pfam" id="PF24016">
    <property type="entry name" value="DUF7330"/>
    <property type="match status" value="1"/>
</dbReference>
<proteinExistence type="predicted"/>
<reference evidence="2" key="1">
    <citation type="submission" date="2018-04" db="EMBL/GenBank/DDBJ databases">
        <title>Whole genome sequencing of Hypsizygus marmoreus.</title>
        <authorList>
            <person name="Choi I.-G."/>
            <person name="Min B."/>
            <person name="Kim J.-G."/>
            <person name="Kim S."/>
            <person name="Oh Y.-L."/>
            <person name="Kong W.-S."/>
            <person name="Park H."/>
            <person name="Jeong J."/>
            <person name="Song E.-S."/>
        </authorList>
    </citation>
    <scope>NUCLEOTIDE SEQUENCE [LARGE SCALE GENOMIC DNA]</scope>
    <source>
        <strain evidence="2">51987-8</strain>
    </source>
</reference>
<keyword evidence="3" id="KW-1185">Reference proteome</keyword>
<gene>
    <name evidence="2" type="ORF">Hypma_000392</name>
</gene>
<dbReference type="InParanoid" id="A0A369JAP5"/>